<comment type="caution">
    <text evidence="2">The sequence shown here is derived from an EMBL/GenBank/DDBJ whole genome shotgun (WGS) entry which is preliminary data.</text>
</comment>
<evidence type="ECO:0000259" key="1">
    <source>
        <dbReference type="Pfam" id="PF12770"/>
    </source>
</evidence>
<name>A0A660KXY7_9ACTN</name>
<sequence length="845" mass="87799">MKVLRGAVRLATTAGLPVRAAQARFSLAWALALCGRGRDGLHELDLARPDLDGLDLARVEMQHGMVLHKLDQHATALEHYRRALVGFRRHADRQWEARVLCNRGILHAERGAFAMARADFTRSEALEREDGNLLGAAHMVQNLGWLASIEGHAPAAFAAYDRAETAIRAAGGTLTVLALDRIALLRSVALHDEARGVAERTIADLQRGGMSAYRAEAALELAEIALRQGDPAAALAHARRARDAFRRQERPRWSLLAELAIVRAAHASGQRTREQLARVETVAAALEADGWRTLAVEARVVHAELAIALGETGTARAVVARTTGARDRGAPGGRIAAWHAEALLRVHEGRPAAASRAVNAGLNVLEQHRAVLGATELRARAGVHGEGLARIGVRLALDRGDARAVLAAAERHRTQALQLPPVRPPVDPVLAGLLGELRHSAMRLDEARLEGEDTRAAAAQLARLERSIVQRARHAGAWEAPDAFSAAGLAPVLGERALLELVEADGHLYAVTLARGRARLHAVGTLAEAQQQLESLRFALLRLVAGHGTARGRAAYATMRDAAAASLEAQLAPALAATRGLPLVLVPTRSLHTLPWAALPTLRERPFSVAPSAALWQRAATSARAAGASAPAIAVPAAAPAPATAAPAPAAAAPAPTPAHAVPAVASPLGGTLAVAGPDLALAREEVEAVAEAVGGATMLTGEAASAAATLAALDGCAHAHIAAHGTFRADNPLFSSLQLADGPLTVFDLETLKDAPRRMVLFACDAGIADVQPGDELMGLTAALLGLGTATVVASVLPLPDAVSAALAPQLARRLAAGEPADAALAALRADEPGAVGLVCFGAG</sequence>
<organism evidence="2 3">
    <name type="scientific">Solirubrobacter pauli</name>
    <dbReference type="NCBI Taxonomy" id="166793"/>
    <lineage>
        <taxon>Bacteria</taxon>
        <taxon>Bacillati</taxon>
        <taxon>Actinomycetota</taxon>
        <taxon>Thermoleophilia</taxon>
        <taxon>Solirubrobacterales</taxon>
        <taxon>Solirubrobacteraceae</taxon>
        <taxon>Solirubrobacter</taxon>
    </lineage>
</organism>
<dbReference type="Pfam" id="PF13424">
    <property type="entry name" value="TPR_12"/>
    <property type="match status" value="1"/>
</dbReference>
<accession>A0A660KXY7</accession>
<dbReference type="AlphaFoldDB" id="A0A660KXY7"/>
<protein>
    <submittedName>
        <fullName evidence="2">CHAT domain-containing protein</fullName>
    </submittedName>
</protein>
<dbReference type="Pfam" id="PF12770">
    <property type="entry name" value="CHAT"/>
    <property type="match status" value="1"/>
</dbReference>
<dbReference type="Proteomes" id="UP000278962">
    <property type="component" value="Unassembled WGS sequence"/>
</dbReference>
<dbReference type="InterPro" id="IPR019734">
    <property type="entry name" value="TPR_rpt"/>
</dbReference>
<dbReference type="RefSeq" id="WP_121258310.1">
    <property type="nucleotide sequence ID" value="NZ_RBIL01000003.1"/>
</dbReference>
<proteinExistence type="predicted"/>
<dbReference type="InterPro" id="IPR011990">
    <property type="entry name" value="TPR-like_helical_dom_sf"/>
</dbReference>
<feature type="domain" description="CHAT" evidence="1">
    <location>
        <begin position="565"/>
        <end position="828"/>
    </location>
</feature>
<reference evidence="2 3" key="1">
    <citation type="submission" date="2018-10" db="EMBL/GenBank/DDBJ databases">
        <title>Genomic Encyclopedia of Archaeal and Bacterial Type Strains, Phase II (KMG-II): from individual species to whole genera.</title>
        <authorList>
            <person name="Goeker M."/>
        </authorList>
    </citation>
    <scope>NUCLEOTIDE SEQUENCE [LARGE SCALE GENOMIC DNA]</scope>
    <source>
        <strain evidence="2 3">DSM 14954</strain>
    </source>
</reference>
<dbReference type="EMBL" id="RBIL01000003">
    <property type="protein sequence ID" value="RKQ84859.1"/>
    <property type="molecule type" value="Genomic_DNA"/>
</dbReference>
<keyword evidence="3" id="KW-1185">Reference proteome</keyword>
<dbReference type="InterPro" id="IPR024983">
    <property type="entry name" value="CHAT_dom"/>
</dbReference>
<gene>
    <name evidence="2" type="ORF">C8N24_6489</name>
</gene>
<evidence type="ECO:0000313" key="2">
    <source>
        <dbReference type="EMBL" id="RKQ84859.1"/>
    </source>
</evidence>
<dbReference type="SMART" id="SM00028">
    <property type="entry name" value="TPR"/>
    <property type="match status" value="3"/>
</dbReference>
<dbReference type="Gene3D" id="1.25.40.10">
    <property type="entry name" value="Tetratricopeptide repeat domain"/>
    <property type="match status" value="1"/>
</dbReference>
<dbReference type="OrthoDB" id="9761935at2"/>
<dbReference type="SUPFAM" id="SSF48452">
    <property type="entry name" value="TPR-like"/>
    <property type="match status" value="1"/>
</dbReference>
<evidence type="ECO:0000313" key="3">
    <source>
        <dbReference type="Proteomes" id="UP000278962"/>
    </source>
</evidence>